<name>A0ABM1EMN0_PRICU</name>
<accession>A0ABM1EMN0</accession>
<evidence type="ECO:0000313" key="3">
    <source>
        <dbReference type="Proteomes" id="UP000695022"/>
    </source>
</evidence>
<feature type="domain" description="AMP-binding enzyme C-terminal" evidence="2">
    <location>
        <begin position="20"/>
        <end position="102"/>
    </location>
</feature>
<dbReference type="GeneID" id="106813746"/>
<dbReference type="Proteomes" id="UP000695022">
    <property type="component" value="Unplaced"/>
</dbReference>
<dbReference type="EC" id="6.2.1.1" evidence="1"/>
<dbReference type="InterPro" id="IPR025110">
    <property type="entry name" value="AMP-bd_C"/>
</dbReference>
<organism evidence="3 4">
    <name type="scientific">Priapulus caudatus</name>
    <name type="common">Priapulid worm</name>
    <dbReference type="NCBI Taxonomy" id="37621"/>
    <lineage>
        <taxon>Eukaryota</taxon>
        <taxon>Metazoa</taxon>
        <taxon>Ecdysozoa</taxon>
        <taxon>Scalidophora</taxon>
        <taxon>Priapulida</taxon>
        <taxon>Priapulimorpha</taxon>
        <taxon>Priapulimorphida</taxon>
        <taxon>Priapulidae</taxon>
        <taxon>Priapulus</taxon>
    </lineage>
</organism>
<dbReference type="PANTHER" id="PTHR43347:SF3">
    <property type="entry name" value="ACYL-COA SYNTHETASE SHORT-CHAIN FAMILY MEMBER 3, MITOCHONDRIAL"/>
    <property type="match status" value="1"/>
</dbReference>
<gene>
    <name evidence="4" type="primary">LOC106813746</name>
</gene>
<dbReference type="InterPro" id="IPR045851">
    <property type="entry name" value="AMP-bd_C_sf"/>
</dbReference>
<evidence type="ECO:0000259" key="2">
    <source>
        <dbReference type="Pfam" id="PF13193"/>
    </source>
</evidence>
<dbReference type="RefSeq" id="XP_014673451.1">
    <property type="nucleotide sequence ID" value="XM_014817965.1"/>
</dbReference>
<sequence>MSRADDVINVAGHRISGGSLEEAILEHNDLVECAVLGVPDELKGTVPLGLLVLKHGVEESEGYSEEKVVNEVIQVVRGRIGPVAAFKLAVVVPKLPKTRSGKIARSTVVALAESKPFKIPVTIEDASVYPAIRDALQRIGYAQDAVIPEV</sequence>
<keyword evidence="3" id="KW-1185">Reference proteome</keyword>
<proteinExistence type="predicted"/>
<dbReference type="Gene3D" id="3.30.300.30">
    <property type="match status" value="1"/>
</dbReference>
<dbReference type="PANTHER" id="PTHR43347">
    <property type="entry name" value="ACYL-COA SYNTHETASE"/>
    <property type="match status" value="1"/>
</dbReference>
<dbReference type="Pfam" id="PF13193">
    <property type="entry name" value="AMP-binding_C"/>
    <property type="match status" value="1"/>
</dbReference>
<evidence type="ECO:0000313" key="4">
    <source>
        <dbReference type="RefSeq" id="XP_014673451.1"/>
    </source>
</evidence>
<dbReference type="SUPFAM" id="SSF56801">
    <property type="entry name" value="Acetyl-CoA synthetase-like"/>
    <property type="match status" value="1"/>
</dbReference>
<reference evidence="4" key="1">
    <citation type="submission" date="2025-08" db="UniProtKB">
        <authorList>
            <consortium name="RefSeq"/>
        </authorList>
    </citation>
    <scope>IDENTIFICATION</scope>
</reference>
<protein>
    <recommendedName>
        <fullName evidence="1">acetate--CoA ligase</fullName>
        <ecNumber evidence="1">6.2.1.1</ecNumber>
    </recommendedName>
</protein>
<evidence type="ECO:0000256" key="1">
    <source>
        <dbReference type="ARBA" id="ARBA00013275"/>
    </source>
</evidence>